<dbReference type="InterPro" id="IPR029044">
    <property type="entry name" value="Nucleotide-diphossugar_trans"/>
</dbReference>
<accession>A0A1T4ZX48</accession>
<feature type="domain" description="Glycosyltransferase 2-like" evidence="1">
    <location>
        <begin position="29"/>
        <end position="132"/>
    </location>
</feature>
<name>A0A1T4ZX48_9SPHN</name>
<dbReference type="OrthoDB" id="9816424at2"/>
<dbReference type="Pfam" id="PF00535">
    <property type="entry name" value="Glycos_transf_2"/>
    <property type="match status" value="1"/>
</dbReference>
<dbReference type="Gene3D" id="3.90.550.10">
    <property type="entry name" value="Spore Coat Polysaccharide Biosynthesis Protein SpsA, Chain A"/>
    <property type="match status" value="1"/>
</dbReference>
<sequence>MTIISLVMPYYRNPGQLSLQYAEMTRWSEKAKAQIEVVIVDDGSPEPAVDVERPEGLPDLRIYRVLEDRPWWQHGCRNIGAHEAVGPWLLLTDIDHVLTAEAADALLKRLGRLDAGTAYFLHRIEADTGLPTLNAKGKMKPHPNSFVMTRGLYWRVGGYDEDYCGQYGTDGLFKTRLFATAKEGFLKKVPLVRYWRDIVPDANTATLPRKEGRKPGEREAVAIRKAAEGRADQIVTLSQEYERAL</sequence>
<gene>
    <name evidence="2" type="ORF">SAMN06295937_1001279</name>
</gene>
<dbReference type="AlphaFoldDB" id="A0A1T4ZX48"/>
<reference evidence="3" key="1">
    <citation type="submission" date="2017-02" db="EMBL/GenBank/DDBJ databases">
        <authorList>
            <person name="Varghese N."/>
            <person name="Submissions S."/>
        </authorList>
    </citation>
    <scope>NUCLEOTIDE SEQUENCE [LARGE SCALE GENOMIC DNA]</scope>
    <source>
        <strain evidence="3">R11H</strain>
    </source>
</reference>
<dbReference type="EMBL" id="FUYP01000001">
    <property type="protein sequence ID" value="SKB27175.1"/>
    <property type="molecule type" value="Genomic_DNA"/>
</dbReference>
<dbReference type="GO" id="GO:0016740">
    <property type="term" value="F:transferase activity"/>
    <property type="evidence" value="ECO:0007669"/>
    <property type="project" value="UniProtKB-KW"/>
</dbReference>
<organism evidence="2 3">
    <name type="scientific">Sphingopyxis flava</name>
    <dbReference type="NCBI Taxonomy" id="1507287"/>
    <lineage>
        <taxon>Bacteria</taxon>
        <taxon>Pseudomonadati</taxon>
        <taxon>Pseudomonadota</taxon>
        <taxon>Alphaproteobacteria</taxon>
        <taxon>Sphingomonadales</taxon>
        <taxon>Sphingomonadaceae</taxon>
        <taxon>Sphingopyxis</taxon>
    </lineage>
</organism>
<dbReference type="SUPFAM" id="SSF53448">
    <property type="entry name" value="Nucleotide-diphospho-sugar transferases"/>
    <property type="match status" value="1"/>
</dbReference>
<protein>
    <submittedName>
        <fullName evidence="2">Glycosyl transferase family 2</fullName>
    </submittedName>
</protein>
<dbReference type="CDD" id="cd00761">
    <property type="entry name" value="Glyco_tranf_GTA_type"/>
    <property type="match status" value="1"/>
</dbReference>
<keyword evidence="3" id="KW-1185">Reference proteome</keyword>
<dbReference type="InterPro" id="IPR001173">
    <property type="entry name" value="Glyco_trans_2-like"/>
</dbReference>
<keyword evidence="2" id="KW-0808">Transferase</keyword>
<dbReference type="RefSeq" id="WP_079636881.1">
    <property type="nucleotide sequence ID" value="NZ_FUYP01000001.1"/>
</dbReference>
<dbReference type="Proteomes" id="UP000190044">
    <property type="component" value="Unassembled WGS sequence"/>
</dbReference>
<proteinExistence type="predicted"/>
<evidence type="ECO:0000259" key="1">
    <source>
        <dbReference type="Pfam" id="PF00535"/>
    </source>
</evidence>
<evidence type="ECO:0000313" key="2">
    <source>
        <dbReference type="EMBL" id="SKB27175.1"/>
    </source>
</evidence>
<evidence type="ECO:0000313" key="3">
    <source>
        <dbReference type="Proteomes" id="UP000190044"/>
    </source>
</evidence>